<keyword evidence="3" id="KW-0143">Chaperone</keyword>
<feature type="domain" description="Complex 1 LYR protein" evidence="6">
    <location>
        <begin position="9"/>
        <end position="68"/>
    </location>
</feature>
<dbReference type="OrthoDB" id="273010at2759"/>
<dbReference type="Proteomes" id="UP000309340">
    <property type="component" value="Unassembled WGS sequence"/>
</dbReference>
<feature type="region of interest" description="Disordered" evidence="5">
    <location>
        <begin position="77"/>
        <end position="99"/>
    </location>
</feature>
<protein>
    <recommendedName>
        <fullName evidence="6">Complex 1 LYR protein domain-containing protein</fullName>
    </recommendedName>
</protein>
<dbReference type="STRING" id="329884.A0A4U0XBR7"/>
<evidence type="ECO:0000259" key="6">
    <source>
        <dbReference type="Pfam" id="PF05347"/>
    </source>
</evidence>
<name>A0A4U0XBR7_9PEZI</name>
<comment type="caution">
    <text evidence="7">The sequence shown here is derived from an EMBL/GenBank/DDBJ whole genome shotgun (WGS) entry which is preliminary data.</text>
</comment>
<dbReference type="PANTHER" id="PTHR13675">
    <property type="entry name" value="LYR MOTIF-CONTAINING PROTEIN 2"/>
    <property type="match status" value="1"/>
</dbReference>
<evidence type="ECO:0000256" key="3">
    <source>
        <dbReference type="ARBA" id="ARBA00023186"/>
    </source>
</evidence>
<evidence type="ECO:0000256" key="2">
    <source>
        <dbReference type="ARBA" id="ARBA00023128"/>
    </source>
</evidence>
<gene>
    <name evidence="7" type="ORF">B0A55_07773</name>
</gene>
<dbReference type="Pfam" id="PF05347">
    <property type="entry name" value="Complex1_LYR"/>
    <property type="match status" value="1"/>
</dbReference>
<dbReference type="CDD" id="cd20268">
    <property type="entry name" value="Complex1_LYR_SDHAF1_LYRM8"/>
    <property type="match status" value="1"/>
</dbReference>
<dbReference type="InterPro" id="IPR045295">
    <property type="entry name" value="Complex1_LYR_SDHAF1_LYRM8"/>
</dbReference>
<evidence type="ECO:0000313" key="7">
    <source>
        <dbReference type="EMBL" id="TKA73216.1"/>
    </source>
</evidence>
<dbReference type="GO" id="GO:0005759">
    <property type="term" value="C:mitochondrial matrix"/>
    <property type="evidence" value="ECO:0007669"/>
    <property type="project" value="UniProtKB-SubCell"/>
</dbReference>
<sequence>MPPLTGLQREVLSLYRRCLRACRLKPPTTRPNFESFTRREFARNLKAVDKKDFGTIEFMLRKGNRQLGVYEQRGVRDIAGGGGRAIPDDKHGSRRLSPR</sequence>
<dbReference type="GO" id="GO:0034553">
    <property type="term" value="P:mitochondrial respiratory chain complex II assembly"/>
    <property type="evidence" value="ECO:0007669"/>
    <property type="project" value="InterPro"/>
</dbReference>
<dbReference type="AlphaFoldDB" id="A0A4U0XBR7"/>
<accession>A0A4U0XBR7</accession>
<keyword evidence="8" id="KW-1185">Reference proteome</keyword>
<dbReference type="EMBL" id="NAJQ01000273">
    <property type="protein sequence ID" value="TKA73216.1"/>
    <property type="molecule type" value="Genomic_DNA"/>
</dbReference>
<comment type="similarity">
    <text evidence="4">Belongs to the complex I LYR family. SDHAF1 subfamily.</text>
</comment>
<organism evidence="7 8">
    <name type="scientific">Friedmanniomyces simplex</name>
    <dbReference type="NCBI Taxonomy" id="329884"/>
    <lineage>
        <taxon>Eukaryota</taxon>
        <taxon>Fungi</taxon>
        <taxon>Dikarya</taxon>
        <taxon>Ascomycota</taxon>
        <taxon>Pezizomycotina</taxon>
        <taxon>Dothideomycetes</taxon>
        <taxon>Dothideomycetidae</taxon>
        <taxon>Mycosphaerellales</taxon>
        <taxon>Teratosphaeriaceae</taxon>
        <taxon>Friedmanniomyces</taxon>
    </lineage>
</organism>
<evidence type="ECO:0000256" key="5">
    <source>
        <dbReference type="SAM" id="MobiDB-lite"/>
    </source>
</evidence>
<dbReference type="InterPro" id="IPR008011">
    <property type="entry name" value="Complex1_LYR_dom"/>
</dbReference>
<proteinExistence type="inferred from homology"/>
<reference evidence="7 8" key="1">
    <citation type="submission" date="2017-03" db="EMBL/GenBank/DDBJ databases">
        <title>Genomes of endolithic fungi from Antarctica.</title>
        <authorList>
            <person name="Coleine C."/>
            <person name="Masonjones S."/>
            <person name="Stajich J.E."/>
        </authorList>
    </citation>
    <scope>NUCLEOTIDE SEQUENCE [LARGE SCALE GENOMIC DNA]</scope>
    <source>
        <strain evidence="7 8">CCFEE 5184</strain>
    </source>
</reference>
<evidence type="ECO:0000256" key="1">
    <source>
        <dbReference type="ARBA" id="ARBA00004305"/>
    </source>
</evidence>
<evidence type="ECO:0000256" key="4">
    <source>
        <dbReference type="ARBA" id="ARBA00025715"/>
    </source>
</evidence>
<comment type="subcellular location">
    <subcellularLocation>
        <location evidence="1">Mitochondrion matrix</location>
    </subcellularLocation>
</comment>
<keyword evidence="2" id="KW-0496">Mitochondrion</keyword>
<evidence type="ECO:0000313" key="8">
    <source>
        <dbReference type="Proteomes" id="UP000309340"/>
    </source>
</evidence>
<dbReference type="PANTHER" id="PTHR13675:SF1">
    <property type="entry name" value="SUCCINATE DEHYDROGENASE ASSEMBLY FACTOR 1, MITOCHONDRIAL"/>
    <property type="match status" value="1"/>
</dbReference>